<dbReference type="PANTHER" id="PTHR15394">
    <property type="entry name" value="SERINE HYDROLASE RBBP9"/>
    <property type="match status" value="1"/>
</dbReference>
<comment type="caution">
    <text evidence="2">The sequence shown here is derived from an EMBL/GenBank/DDBJ whole genome shotgun (WGS) entry which is preliminary data.</text>
</comment>
<accession>A0ABS2KDA0</accession>
<dbReference type="EMBL" id="JADIKF010000036">
    <property type="protein sequence ID" value="MBM7129020.1"/>
    <property type="molecule type" value="Genomic_DNA"/>
</dbReference>
<sequence>MTVDILFVQGGGRDVHDQWDARLVARLKKELGPGYSVRYPRMPDEADPHYPPWRDALRNEVADLQDGVLLIGHSIGGAILIHTLADQLPRRKLGGVFLIATPFIGDGGWPSDEISSKSNLADHLPADVPFFLYHGTHDEVVPFEHLRLYESAMPHALARPLDGADHQLNGDLSCVAQDIFALKLRG</sequence>
<dbReference type="InterPro" id="IPR010662">
    <property type="entry name" value="RBBP9/YdeN"/>
</dbReference>
<keyword evidence="2" id="KW-0378">Hydrolase</keyword>
<evidence type="ECO:0000313" key="2">
    <source>
        <dbReference type="EMBL" id="MBM7129020.1"/>
    </source>
</evidence>
<protein>
    <submittedName>
        <fullName evidence="2">Alpha/beta fold hydrolase</fullName>
    </submittedName>
</protein>
<proteinExistence type="predicted"/>
<gene>
    <name evidence="2" type="ORF">ISS99_05740</name>
</gene>
<dbReference type="Gene3D" id="3.40.50.1820">
    <property type="entry name" value="alpha/beta hydrolase"/>
    <property type="match status" value="1"/>
</dbReference>
<keyword evidence="3" id="KW-1185">Reference proteome</keyword>
<name>A0ABS2KDA0_9GAMM</name>
<dbReference type="InterPro" id="IPR000073">
    <property type="entry name" value="AB_hydrolase_1"/>
</dbReference>
<evidence type="ECO:0000313" key="3">
    <source>
        <dbReference type="Proteomes" id="UP001430193"/>
    </source>
</evidence>
<dbReference type="RefSeq" id="WP_204630632.1">
    <property type="nucleotide sequence ID" value="NZ_BSOC01000007.1"/>
</dbReference>
<dbReference type="PANTHER" id="PTHR15394:SF3">
    <property type="entry name" value="SERINE HYDROLASE RBBP9"/>
    <property type="match status" value="1"/>
</dbReference>
<feature type="domain" description="AB hydrolase-1" evidence="1">
    <location>
        <begin position="5"/>
        <end position="134"/>
    </location>
</feature>
<reference evidence="2" key="1">
    <citation type="submission" date="2020-10" db="EMBL/GenBank/DDBJ databases">
        <title>Phylogeny of dyella-like bacteria.</title>
        <authorList>
            <person name="Fu J."/>
        </authorList>
    </citation>
    <scope>NUCLEOTIDE SEQUENCE</scope>
    <source>
        <strain evidence="2">DHON07</strain>
    </source>
</reference>
<evidence type="ECO:0000259" key="1">
    <source>
        <dbReference type="Pfam" id="PF12697"/>
    </source>
</evidence>
<dbReference type="GO" id="GO:0016787">
    <property type="term" value="F:hydrolase activity"/>
    <property type="evidence" value="ECO:0007669"/>
    <property type="project" value="UniProtKB-KW"/>
</dbReference>
<dbReference type="Proteomes" id="UP001430193">
    <property type="component" value="Unassembled WGS sequence"/>
</dbReference>
<dbReference type="InterPro" id="IPR029058">
    <property type="entry name" value="AB_hydrolase_fold"/>
</dbReference>
<dbReference type="SUPFAM" id="SSF53474">
    <property type="entry name" value="alpha/beta-Hydrolases"/>
    <property type="match status" value="1"/>
</dbReference>
<organism evidence="2 3">
    <name type="scientific">Dyella mobilis</name>
    <dbReference type="NCBI Taxonomy" id="1849582"/>
    <lineage>
        <taxon>Bacteria</taxon>
        <taxon>Pseudomonadati</taxon>
        <taxon>Pseudomonadota</taxon>
        <taxon>Gammaproteobacteria</taxon>
        <taxon>Lysobacterales</taxon>
        <taxon>Rhodanobacteraceae</taxon>
        <taxon>Dyella</taxon>
    </lineage>
</organism>
<dbReference type="Pfam" id="PF12697">
    <property type="entry name" value="Abhydrolase_6"/>
    <property type="match status" value="1"/>
</dbReference>